<dbReference type="Proteomes" id="UP000054805">
    <property type="component" value="Unassembled WGS sequence"/>
</dbReference>
<gene>
    <name evidence="2" type="ORF">T4B_2310</name>
</gene>
<evidence type="ECO:0000256" key="1">
    <source>
        <dbReference type="SAM" id="MobiDB-lite"/>
    </source>
</evidence>
<reference evidence="2 3" key="1">
    <citation type="submission" date="2015-01" db="EMBL/GenBank/DDBJ databases">
        <title>Evolution of Trichinella species and genotypes.</title>
        <authorList>
            <person name="Korhonen P.K."/>
            <person name="Edoardo P."/>
            <person name="Giuseppe L.R."/>
            <person name="Gasser R.B."/>
        </authorList>
    </citation>
    <scope>NUCLEOTIDE SEQUENCE [LARGE SCALE GENOMIC DNA]</scope>
    <source>
        <strain evidence="2">ISS588</strain>
    </source>
</reference>
<organism evidence="2 3">
    <name type="scientific">Trichinella pseudospiralis</name>
    <name type="common">Parasitic roundworm</name>
    <dbReference type="NCBI Taxonomy" id="6337"/>
    <lineage>
        <taxon>Eukaryota</taxon>
        <taxon>Metazoa</taxon>
        <taxon>Ecdysozoa</taxon>
        <taxon>Nematoda</taxon>
        <taxon>Enoplea</taxon>
        <taxon>Dorylaimia</taxon>
        <taxon>Trichinellida</taxon>
        <taxon>Trichinellidae</taxon>
        <taxon>Trichinella</taxon>
    </lineage>
</organism>
<evidence type="ECO:0000313" key="2">
    <source>
        <dbReference type="EMBL" id="KRZ19689.1"/>
    </source>
</evidence>
<protein>
    <submittedName>
        <fullName evidence="2">Uncharacterized protein</fullName>
    </submittedName>
</protein>
<comment type="caution">
    <text evidence="2">The sequence shown here is derived from an EMBL/GenBank/DDBJ whole genome shotgun (WGS) entry which is preliminary data.</text>
</comment>
<keyword evidence="3" id="KW-1185">Reference proteome</keyword>
<feature type="compositionally biased region" description="Polar residues" evidence="1">
    <location>
        <begin position="50"/>
        <end position="67"/>
    </location>
</feature>
<dbReference type="EMBL" id="JYDS01000270">
    <property type="protein sequence ID" value="KRZ19689.1"/>
    <property type="molecule type" value="Genomic_DNA"/>
</dbReference>
<dbReference type="AlphaFoldDB" id="A0A0V1IA19"/>
<evidence type="ECO:0000313" key="3">
    <source>
        <dbReference type="Proteomes" id="UP000054805"/>
    </source>
</evidence>
<feature type="region of interest" description="Disordered" evidence="1">
    <location>
        <begin position="34"/>
        <end position="74"/>
    </location>
</feature>
<name>A0A0V1IA19_TRIPS</name>
<proteinExistence type="predicted"/>
<accession>A0A0V1IA19</accession>
<sequence>MPHYLTLYDDDYRSLNPSPTDDFIDATSRDKSYTISSTSRDKNPEVCFSNPIQSDTLSYPDSAQRTNVLGLPRR</sequence>